<dbReference type="InterPro" id="IPR003594">
    <property type="entry name" value="HATPase_dom"/>
</dbReference>
<organism evidence="2 3">
    <name type="scientific">Paenibacillus hexagrammi</name>
    <dbReference type="NCBI Taxonomy" id="2908839"/>
    <lineage>
        <taxon>Bacteria</taxon>
        <taxon>Bacillati</taxon>
        <taxon>Bacillota</taxon>
        <taxon>Bacilli</taxon>
        <taxon>Bacillales</taxon>
        <taxon>Paenibacillaceae</taxon>
        <taxon>Paenibacillus</taxon>
    </lineage>
</organism>
<proteinExistence type="predicted"/>
<protein>
    <recommendedName>
        <fullName evidence="1">Histidine kinase/HSP90-like ATPase domain-containing protein</fullName>
    </recommendedName>
</protein>
<sequence length="128" mass="14873">MERIELFTKQLGEYFQFVTRNASDEIPLVDEIHHAWVYSEIQQLRFSRRIQVQFEELPKAVEHVKVPRLIVQPILENAFEHSLERMSSGGVVAVRFDLTDTEIRVVVEDNGNGLTDELLHDIAESLKK</sequence>
<keyword evidence="3" id="KW-1185">Reference proteome</keyword>
<accession>A0ABY3SDA7</accession>
<dbReference type="PANTHER" id="PTHR34220">
    <property type="entry name" value="SENSOR HISTIDINE KINASE YPDA"/>
    <property type="match status" value="1"/>
</dbReference>
<evidence type="ECO:0000313" key="3">
    <source>
        <dbReference type="Proteomes" id="UP001649230"/>
    </source>
</evidence>
<dbReference type="Pfam" id="PF02518">
    <property type="entry name" value="HATPase_c"/>
    <property type="match status" value="1"/>
</dbReference>
<gene>
    <name evidence="2" type="ORF">L0M14_16380</name>
</gene>
<dbReference type="Proteomes" id="UP001649230">
    <property type="component" value="Chromosome"/>
</dbReference>
<reference evidence="2 3" key="1">
    <citation type="journal article" date="2024" name="Int. J. Syst. Evol. Microbiol.">
        <title>Paenibacillus hexagrammi sp. nov., a novel bacterium isolated from the gut content of Hexagrammos agrammus.</title>
        <authorList>
            <person name="Jung H.K."/>
            <person name="Kim D.G."/>
            <person name="Zin H."/>
            <person name="Park J."/>
            <person name="Jung H."/>
            <person name="Kim Y.O."/>
            <person name="Kong H.J."/>
            <person name="Kim J.W."/>
            <person name="Kim Y.S."/>
        </authorList>
    </citation>
    <scope>NUCLEOTIDE SEQUENCE [LARGE SCALE GENOMIC DNA]</scope>
    <source>
        <strain evidence="2 3">YPD9-1</strain>
    </source>
</reference>
<dbReference type="InterPro" id="IPR036890">
    <property type="entry name" value="HATPase_C_sf"/>
</dbReference>
<dbReference type="EMBL" id="CP090978">
    <property type="protein sequence ID" value="UJF31408.1"/>
    <property type="molecule type" value="Genomic_DNA"/>
</dbReference>
<feature type="domain" description="Histidine kinase/HSP90-like ATPase" evidence="1">
    <location>
        <begin position="68"/>
        <end position="124"/>
    </location>
</feature>
<dbReference type="InterPro" id="IPR050640">
    <property type="entry name" value="Bact_2-comp_sensor_kinase"/>
</dbReference>
<dbReference type="Gene3D" id="3.30.565.10">
    <property type="entry name" value="Histidine kinase-like ATPase, C-terminal domain"/>
    <property type="match status" value="1"/>
</dbReference>
<dbReference type="RefSeq" id="WP_235117754.1">
    <property type="nucleotide sequence ID" value="NZ_CP090978.1"/>
</dbReference>
<name>A0ABY3SDA7_9BACL</name>
<evidence type="ECO:0000259" key="1">
    <source>
        <dbReference type="Pfam" id="PF02518"/>
    </source>
</evidence>
<dbReference type="SUPFAM" id="SSF55874">
    <property type="entry name" value="ATPase domain of HSP90 chaperone/DNA topoisomerase II/histidine kinase"/>
    <property type="match status" value="1"/>
</dbReference>
<evidence type="ECO:0000313" key="2">
    <source>
        <dbReference type="EMBL" id="UJF31408.1"/>
    </source>
</evidence>
<dbReference type="PANTHER" id="PTHR34220:SF7">
    <property type="entry name" value="SENSOR HISTIDINE KINASE YPDA"/>
    <property type="match status" value="1"/>
</dbReference>